<evidence type="ECO:0000256" key="13">
    <source>
        <dbReference type="ARBA" id="ARBA00023125"/>
    </source>
</evidence>
<dbReference type="InterPro" id="IPR014893">
    <property type="entry name" value="Ku_PK_bind"/>
</dbReference>
<keyword evidence="7" id="KW-0547">Nucleotide-binding</keyword>
<evidence type="ECO:0000256" key="2">
    <source>
        <dbReference type="ARBA" id="ARBA00004574"/>
    </source>
</evidence>
<dbReference type="Pfam" id="PF03731">
    <property type="entry name" value="Ku_N"/>
    <property type="match status" value="1"/>
</dbReference>
<comment type="similarity">
    <text evidence="3">Belongs to the ku80 family.</text>
</comment>
<dbReference type="Gene3D" id="1.25.40.240">
    <property type="entry name" value="Ku, C-terminal domain"/>
    <property type="match status" value="1"/>
</dbReference>
<dbReference type="STRING" id="420778.A0A1S8BHR4"/>
<dbReference type="SUPFAM" id="SSF53300">
    <property type="entry name" value="vWA-like"/>
    <property type="match status" value="1"/>
</dbReference>
<comment type="catalytic activity">
    <reaction evidence="19">
        <text>ATP + H2O = ADP + phosphate + H(+)</text>
        <dbReference type="Rhea" id="RHEA:13065"/>
        <dbReference type="ChEBI" id="CHEBI:15377"/>
        <dbReference type="ChEBI" id="CHEBI:15378"/>
        <dbReference type="ChEBI" id="CHEBI:30616"/>
        <dbReference type="ChEBI" id="CHEBI:43474"/>
        <dbReference type="ChEBI" id="CHEBI:456216"/>
        <dbReference type="EC" id="3.6.4.12"/>
    </reaction>
</comment>
<dbReference type="SUPFAM" id="SSF100939">
    <property type="entry name" value="SPOC domain-like"/>
    <property type="match status" value="1"/>
</dbReference>
<evidence type="ECO:0000256" key="5">
    <source>
        <dbReference type="ARBA" id="ARBA00021792"/>
    </source>
</evidence>
<keyword evidence="10 21" id="KW-0347">Helicase</keyword>
<dbReference type="GO" id="GO:0042162">
    <property type="term" value="F:telomeric DNA binding"/>
    <property type="evidence" value="ECO:0007669"/>
    <property type="project" value="InterPro"/>
</dbReference>
<dbReference type="InterPro" id="IPR006164">
    <property type="entry name" value="DNA_bd_Ku70/Ku80"/>
</dbReference>
<dbReference type="PANTHER" id="PTHR12604:SF4">
    <property type="entry name" value="X-RAY REPAIR CROSS-COMPLEMENTING PROTEIN 5"/>
    <property type="match status" value="1"/>
</dbReference>
<keyword evidence="6" id="KW-0158">Chromosome</keyword>
<dbReference type="Gene3D" id="2.40.290.10">
    <property type="match status" value="1"/>
</dbReference>
<evidence type="ECO:0000256" key="17">
    <source>
        <dbReference type="ARBA" id="ARBA00024890"/>
    </source>
</evidence>
<evidence type="ECO:0000256" key="7">
    <source>
        <dbReference type="ARBA" id="ARBA00022741"/>
    </source>
</evidence>
<dbReference type="SMART" id="SM00559">
    <property type="entry name" value="Ku78"/>
    <property type="match status" value="1"/>
</dbReference>
<dbReference type="Pfam" id="PF02735">
    <property type="entry name" value="Ku"/>
    <property type="match status" value="1"/>
</dbReference>
<keyword evidence="13" id="KW-0238">DNA-binding</keyword>
<evidence type="ECO:0000256" key="11">
    <source>
        <dbReference type="ARBA" id="ARBA00022840"/>
    </source>
</evidence>
<dbReference type="FunFam" id="3.40.50.410:FF:000073">
    <property type="entry name" value="ATP-dependent DNA helicase II subunit 2"/>
    <property type="match status" value="1"/>
</dbReference>
<accession>A0A1S8BHR4</accession>
<evidence type="ECO:0000256" key="16">
    <source>
        <dbReference type="ARBA" id="ARBA00023242"/>
    </source>
</evidence>
<dbReference type="GO" id="GO:0003690">
    <property type="term" value="F:double-stranded DNA binding"/>
    <property type="evidence" value="ECO:0007669"/>
    <property type="project" value="TreeGrafter"/>
</dbReference>
<dbReference type="GO" id="GO:0043564">
    <property type="term" value="C:Ku70:Ku80 complex"/>
    <property type="evidence" value="ECO:0007669"/>
    <property type="project" value="InterPro"/>
</dbReference>
<keyword evidence="9" id="KW-0378">Hydrolase</keyword>
<evidence type="ECO:0000313" key="22">
    <source>
        <dbReference type="Proteomes" id="UP000190776"/>
    </source>
</evidence>
<dbReference type="CDD" id="cd00873">
    <property type="entry name" value="KU80"/>
    <property type="match status" value="1"/>
</dbReference>
<evidence type="ECO:0000256" key="12">
    <source>
        <dbReference type="ARBA" id="ARBA00022895"/>
    </source>
</evidence>
<dbReference type="PANTHER" id="PTHR12604">
    <property type="entry name" value="KU AUTOANTIGEN DNA HELICASE"/>
    <property type="match status" value="1"/>
</dbReference>
<dbReference type="InterPro" id="IPR016194">
    <property type="entry name" value="SPOC-like_C_dom_sf"/>
</dbReference>
<keyword evidence="16" id="KW-0539">Nucleus</keyword>
<evidence type="ECO:0000256" key="3">
    <source>
        <dbReference type="ARBA" id="ARBA00007726"/>
    </source>
</evidence>
<reference evidence="21 22" key="1">
    <citation type="submission" date="2017-01" db="EMBL/GenBank/DDBJ databases">
        <title>Draft genome sequence of Diplodia seriata F98.1, a fungal species involved in grapevine trunk diseases.</title>
        <authorList>
            <person name="Robert-Siegwald G."/>
            <person name="Vallet J."/>
            <person name="Abou-Mansour E."/>
            <person name="Xu J."/>
            <person name="Rey P."/>
            <person name="Bertsch C."/>
            <person name="Rego C."/>
            <person name="Larignon P."/>
            <person name="Fontaine F."/>
            <person name="Lebrun M.-H."/>
        </authorList>
    </citation>
    <scope>NUCLEOTIDE SEQUENCE [LARGE SCALE GENOMIC DNA]</scope>
    <source>
        <strain evidence="21 22">F98.1</strain>
    </source>
</reference>
<keyword evidence="11" id="KW-0067">ATP-binding</keyword>
<dbReference type="FunFam" id="1.10.1600.10:FF:000002">
    <property type="entry name" value="X-ray repair cross-complementing protein 5"/>
    <property type="match status" value="1"/>
</dbReference>
<comment type="function">
    <text evidence="17">Single-stranded DNA-dependent ATP-dependent helicase. Involved in non-homologous end joining (NHEJ) DNA double strand break repair. DNA-binding is sequence-independent but has a high affinity to nicks in double-stranded DNA and to the ends of duplex DNA. Binds to naturally occurring chromosomal ends, and therefore provides chromosomal end protection. Required also for telomere recombination to repair telomeric ends in the absence of telomerase. KU70, of the KU70/KU80 heterodimer, binds to the stem loop of TLC1, the RNA component of telomerase. Involved in telomere maintenance. Interacts with telomeric repeats and subtelomeric sequences thereby controlling telomere length and protecting against subtelomeric rearrangement. Maintains telomeric chromatin, which is involved in silencing the expression of genes located at the telomere. Required for mating-type switching.</text>
</comment>
<evidence type="ECO:0000256" key="15">
    <source>
        <dbReference type="ARBA" id="ARBA00023204"/>
    </source>
</evidence>
<evidence type="ECO:0000256" key="1">
    <source>
        <dbReference type="ARBA" id="ARBA00004123"/>
    </source>
</evidence>
<dbReference type="GO" id="GO:0016787">
    <property type="term" value="F:hydrolase activity"/>
    <property type="evidence" value="ECO:0007669"/>
    <property type="project" value="UniProtKB-KW"/>
</dbReference>
<evidence type="ECO:0000256" key="18">
    <source>
        <dbReference type="ARBA" id="ARBA00031847"/>
    </source>
</evidence>
<evidence type="ECO:0000313" key="21">
    <source>
        <dbReference type="EMBL" id="OMP87034.1"/>
    </source>
</evidence>
<dbReference type="GO" id="GO:0005524">
    <property type="term" value="F:ATP binding"/>
    <property type="evidence" value="ECO:0007669"/>
    <property type="project" value="UniProtKB-KW"/>
</dbReference>
<dbReference type="GO" id="GO:0000723">
    <property type="term" value="P:telomere maintenance"/>
    <property type="evidence" value="ECO:0007669"/>
    <property type="project" value="InterPro"/>
</dbReference>
<dbReference type="InterPro" id="IPR005161">
    <property type="entry name" value="Ku_N"/>
</dbReference>
<comment type="caution">
    <text evidence="21">The sequence shown here is derived from an EMBL/GenBank/DDBJ whole genome shotgun (WGS) entry which is preliminary data.</text>
</comment>
<keyword evidence="15" id="KW-0234">DNA repair</keyword>
<name>A0A1S8BHR4_9PEZI</name>
<keyword evidence="14" id="KW-0233">DNA recombination</keyword>
<dbReference type="SUPFAM" id="SSF101420">
    <property type="entry name" value="C-terminal domain of Ku80"/>
    <property type="match status" value="1"/>
</dbReference>
<sequence length="749" mass="84029">MADKEATVYVVDVGKSMGEKHGGRSETDLDWCMKYVWDKITVAMATGRKTLFQSVVALRSDVETDNPLKSEEGYENVSVLQQLSPMYMTQLRELRDKLHPSKTHDGDAISALVVAIQLIADHCKKLKYKRRIILVTNALGTIDADGLEEIANKIKDENIELLILGPDFDDADYGVKEENKDPTKANNESVLQKLAEDCDGIFGTMAQAIEELETPRVKLTKPVPSYKGLLTLGDPEKYDTAMTIDVERYPRTMAQRPPTASSYVHRADLAPGESQAQSSMTVADNNNEGVHDQDEYAAVKQNTSYYILDPSVVGGRRDIDKADTASGYPYGSTAVPISESERNVTDFESFAALDIIGFIPGDKLDRYMEMSKTNIIIAQKANEKASMALSSFIHALYELESYAVARFVPKENKAPVILLLAPEIKPDYECLIDTELPFAEDVRGYRFPPLDRVVTVSGKEIYTHKNLPSEDLMKSMSDYIDNMDLSSAGQDEDGNPVEYAPIEDTFSPVLHRVLQAIRWRAVHPTDELPPPAEVLTKYMNAPEELLKQAQPFLDAMIKAGDVKRVPPKQKGRKRTREFEKPLSGLNVEDLLGREKRVKLSVENAIPEFKQALNTTDSVEEIKSIANQLSTIIQDYIRHSMGDNGYQRAIEAIRVMKEEMLELEEPGVFNDFMRVLKKKIFAEELGGDRKEMWYKIRVTRLGLIDKRATDLSDVTEEEAKKVSCRCQSCGLCCADFFFSSCPHQSSGTHR</sequence>
<dbReference type="EC" id="3.6.4.12" evidence="4"/>
<dbReference type="Gene3D" id="1.10.1600.10">
    <property type="match status" value="1"/>
</dbReference>
<evidence type="ECO:0000256" key="14">
    <source>
        <dbReference type="ARBA" id="ARBA00023172"/>
    </source>
</evidence>
<evidence type="ECO:0000256" key="4">
    <source>
        <dbReference type="ARBA" id="ARBA00012551"/>
    </source>
</evidence>
<dbReference type="OrthoDB" id="30826at2759"/>
<evidence type="ECO:0000256" key="9">
    <source>
        <dbReference type="ARBA" id="ARBA00022801"/>
    </source>
</evidence>
<evidence type="ECO:0000256" key="10">
    <source>
        <dbReference type="ARBA" id="ARBA00022806"/>
    </source>
</evidence>
<dbReference type="GO" id="GO:0000781">
    <property type="term" value="C:chromosome, telomeric region"/>
    <property type="evidence" value="ECO:0007669"/>
    <property type="project" value="UniProtKB-SubCell"/>
</dbReference>
<feature type="domain" description="Ku" evidence="20">
    <location>
        <begin position="316"/>
        <end position="453"/>
    </location>
</feature>
<evidence type="ECO:0000256" key="6">
    <source>
        <dbReference type="ARBA" id="ARBA00022454"/>
    </source>
</evidence>
<evidence type="ECO:0000259" key="20">
    <source>
        <dbReference type="SMART" id="SM00559"/>
    </source>
</evidence>
<dbReference type="AlphaFoldDB" id="A0A1S8BHR4"/>
<dbReference type="PIRSF" id="PIRSF016570">
    <property type="entry name" value="Ku80"/>
    <property type="match status" value="1"/>
</dbReference>
<dbReference type="GO" id="GO:0006310">
    <property type="term" value="P:DNA recombination"/>
    <property type="evidence" value="ECO:0007669"/>
    <property type="project" value="UniProtKB-KW"/>
</dbReference>
<keyword evidence="8" id="KW-0227">DNA damage</keyword>
<dbReference type="InterPro" id="IPR024193">
    <property type="entry name" value="Ku80"/>
</dbReference>
<protein>
    <recommendedName>
        <fullName evidence="5">ATP-dependent DNA helicase II subunit 2</fullName>
        <ecNumber evidence="4">3.6.4.12</ecNumber>
    </recommendedName>
    <alternativeName>
        <fullName evidence="18">ATP-dependent DNA helicase II subunit Ku80</fullName>
    </alternativeName>
</protein>
<organism evidence="21 22">
    <name type="scientific">Diplodia seriata</name>
    <dbReference type="NCBI Taxonomy" id="420778"/>
    <lineage>
        <taxon>Eukaryota</taxon>
        <taxon>Fungi</taxon>
        <taxon>Dikarya</taxon>
        <taxon>Ascomycota</taxon>
        <taxon>Pezizomycotina</taxon>
        <taxon>Dothideomycetes</taxon>
        <taxon>Dothideomycetes incertae sedis</taxon>
        <taxon>Botryosphaeriales</taxon>
        <taxon>Botryosphaeriaceae</taxon>
        <taxon>Diplodia</taxon>
    </lineage>
</organism>
<evidence type="ECO:0000256" key="19">
    <source>
        <dbReference type="ARBA" id="ARBA00047995"/>
    </source>
</evidence>
<dbReference type="InterPro" id="IPR036494">
    <property type="entry name" value="Ku_C_sf"/>
</dbReference>
<evidence type="ECO:0000256" key="8">
    <source>
        <dbReference type="ARBA" id="ARBA00022763"/>
    </source>
</evidence>
<comment type="subcellular location">
    <subcellularLocation>
        <location evidence="2">Chromosome</location>
        <location evidence="2">Telomere</location>
    </subcellularLocation>
    <subcellularLocation>
        <location evidence="1">Nucleus</location>
    </subcellularLocation>
</comment>
<keyword evidence="12" id="KW-0779">Telomere</keyword>
<dbReference type="Proteomes" id="UP000190776">
    <property type="component" value="Unassembled WGS sequence"/>
</dbReference>
<dbReference type="InterPro" id="IPR036465">
    <property type="entry name" value="vWFA_dom_sf"/>
</dbReference>
<dbReference type="GO" id="GO:0006303">
    <property type="term" value="P:double-strand break repair via nonhomologous end joining"/>
    <property type="evidence" value="ECO:0007669"/>
    <property type="project" value="InterPro"/>
</dbReference>
<gene>
    <name evidence="21" type="ORF">BK809_0007120</name>
</gene>
<dbReference type="Pfam" id="PF08785">
    <property type="entry name" value="Ku_PK_bind"/>
    <property type="match status" value="1"/>
</dbReference>
<dbReference type="GO" id="GO:0003678">
    <property type="term" value="F:DNA helicase activity"/>
    <property type="evidence" value="ECO:0007669"/>
    <property type="project" value="UniProtKB-EC"/>
</dbReference>
<dbReference type="EMBL" id="MSZU01000076">
    <property type="protein sequence ID" value="OMP87034.1"/>
    <property type="molecule type" value="Genomic_DNA"/>
</dbReference>
<dbReference type="Gene3D" id="3.40.50.410">
    <property type="entry name" value="von Willebrand factor, type A domain"/>
    <property type="match status" value="1"/>
</dbReference>
<proteinExistence type="inferred from homology"/>
<dbReference type="GO" id="GO:0003684">
    <property type="term" value="F:damaged DNA binding"/>
    <property type="evidence" value="ECO:0007669"/>
    <property type="project" value="InterPro"/>
</dbReference>